<dbReference type="EC" id="2.7.13.3" evidence="2"/>
<dbReference type="SUPFAM" id="SSF52172">
    <property type="entry name" value="CheY-like"/>
    <property type="match status" value="1"/>
</dbReference>
<dbReference type="STRING" id="655353.SAMN04488056_10945"/>
<evidence type="ECO:0000313" key="11">
    <source>
        <dbReference type="Proteomes" id="UP000199236"/>
    </source>
</evidence>
<feature type="domain" description="Response regulatory" evidence="9">
    <location>
        <begin position="38"/>
        <end position="155"/>
    </location>
</feature>
<dbReference type="EMBL" id="FOVR01000009">
    <property type="protein sequence ID" value="SFO60929.1"/>
    <property type="molecule type" value="Genomic_DNA"/>
</dbReference>
<dbReference type="InterPro" id="IPR036097">
    <property type="entry name" value="HisK_dim/P_sf"/>
</dbReference>
<dbReference type="Pfam" id="PF00512">
    <property type="entry name" value="HisKA"/>
    <property type="match status" value="1"/>
</dbReference>
<feature type="domain" description="Histidine kinase" evidence="8">
    <location>
        <begin position="185"/>
        <end position="405"/>
    </location>
</feature>
<dbReference type="PROSITE" id="PS50109">
    <property type="entry name" value="HIS_KIN"/>
    <property type="match status" value="1"/>
</dbReference>
<dbReference type="InterPro" id="IPR003661">
    <property type="entry name" value="HisK_dim/P_dom"/>
</dbReference>
<dbReference type="CDD" id="cd00082">
    <property type="entry name" value="HisKA"/>
    <property type="match status" value="1"/>
</dbReference>
<evidence type="ECO:0000256" key="5">
    <source>
        <dbReference type="ARBA" id="ARBA00022777"/>
    </source>
</evidence>
<dbReference type="InterPro" id="IPR005467">
    <property type="entry name" value="His_kinase_dom"/>
</dbReference>
<dbReference type="PROSITE" id="PS50110">
    <property type="entry name" value="RESPONSE_REGULATORY"/>
    <property type="match status" value="1"/>
</dbReference>
<dbReference type="InterPro" id="IPR003594">
    <property type="entry name" value="HATPase_dom"/>
</dbReference>
<dbReference type="Pfam" id="PF00072">
    <property type="entry name" value="Response_reg"/>
    <property type="match status" value="1"/>
</dbReference>
<dbReference type="PANTHER" id="PTHR43711:SF1">
    <property type="entry name" value="HISTIDINE KINASE 1"/>
    <property type="match status" value="1"/>
</dbReference>
<gene>
    <name evidence="10" type="ORF">SAMN04488056_10945</name>
</gene>
<keyword evidence="6" id="KW-0902">Two-component regulatory system</keyword>
<evidence type="ECO:0000256" key="7">
    <source>
        <dbReference type="PROSITE-ProRule" id="PRU00169"/>
    </source>
</evidence>
<feature type="modified residue" description="4-aspartylphosphate" evidence="7">
    <location>
        <position position="90"/>
    </location>
</feature>
<keyword evidence="11" id="KW-1185">Reference proteome</keyword>
<dbReference type="GO" id="GO:0000155">
    <property type="term" value="F:phosphorelay sensor kinase activity"/>
    <property type="evidence" value="ECO:0007669"/>
    <property type="project" value="InterPro"/>
</dbReference>
<dbReference type="SMART" id="SM00388">
    <property type="entry name" value="HisKA"/>
    <property type="match status" value="1"/>
</dbReference>
<keyword evidence="4" id="KW-0808">Transferase</keyword>
<dbReference type="InterPro" id="IPR004358">
    <property type="entry name" value="Sig_transdc_His_kin-like_C"/>
</dbReference>
<dbReference type="SUPFAM" id="SSF55874">
    <property type="entry name" value="ATPase domain of HSP90 chaperone/DNA topoisomerase II/histidine kinase"/>
    <property type="match status" value="1"/>
</dbReference>
<comment type="catalytic activity">
    <reaction evidence="1">
        <text>ATP + protein L-histidine = ADP + protein N-phospho-L-histidine.</text>
        <dbReference type="EC" id="2.7.13.3"/>
    </reaction>
</comment>
<proteinExistence type="predicted"/>
<dbReference type="PRINTS" id="PR00344">
    <property type="entry name" value="BCTRLSENSOR"/>
</dbReference>
<dbReference type="InterPro" id="IPR011006">
    <property type="entry name" value="CheY-like_superfamily"/>
</dbReference>
<dbReference type="Pfam" id="PF02518">
    <property type="entry name" value="HATPase_c"/>
    <property type="match status" value="1"/>
</dbReference>
<dbReference type="Gene3D" id="1.10.287.130">
    <property type="match status" value="1"/>
</dbReference>
<accession>A0A1I5IKQ5</accession>
<evidence type="ECO:0000313" key="10">
    <source>
        <dbReference type="EMBL" id="SFO60929.1"/>
    </source>
</evidence>
<dbReference type="InterPro" id="IPR050736">
    <property type="entry name" value="Sensor_HK_Regulatory"/>
</dbReference>
<evidence type="ECO:0000259" key="9">
    <source>
        <dbReference type="PROSITE" id="PS50110"/>
    </source>
</evidence>
<dbReference type="RefSeq" id="WP_090073909.1">
    <property type="nucleotide sequence ID" value="NZ_FOVR01000009.1"/>
</dbReference>
<dbReference type="SMART" id="SM00387">
    <property type="entry name" value="HATPase_c"/>
    <property type="match status" value="1"/>
</dbReference>
<dbReference type="Gene3D" id="3.30.565.10">
    <property type="entry name" value="Histidine kinase-like ATPase, C-terminal domain"/>
    <property type="match status" value="1"/>
</dbReference>
<dbReference type="CDD" id="cd00156">
    <property type="entry name" value="REC"/>
    <property type="match status" value="1"/>
</dbReference>
<dbReference type="PANTHER" id="PTHR43711">
    <property type="entry name" value="TWO-COMPONENT HISTIDINE KINASE"/>
    <property type="match status" value="1"/>
</dbReference>
<protein>
    <recommendedName>
        <fullName evidence="2">histidine kinase</fullName>
        <ecNumber evidence="2">2.7.13.3</ecNumber>
    </recommendedName>
</protein>
<dbReference type="CDD" id="cd00075">
    <property type="entry name" value="HATPase"/>
    <property type="match status" value="1"/>
</dbReference>
<dbReference type="SMART" id="SM00448">
    <property type="entry name" value="REC"/>
    <property type="match status" value="1"/>
</dbReference>
<dbReference type="OrthoDB" id="9801651at2"/>
<evidence type="ECO:0000256" key="4">
    <source>
        <dbReference type="ARBA" id="ARBA00022679"/>
    </source>
</evidence>
<evidence type="ECO:0000256" key="2">
    <source>
        <dbReference type="ARBA" id="ARBA00012438"/>
    </source>
</evidence>
<evidence type="ECO:0000256" key="1">
    <source>
        <dbReference type="ARBA" id="ARBA00000085"/>
    </source>
</evidence>
<evidence type="ECO:0000256" key="3">
    <source>
        <dbReference type="ARBA" id="ARBA00022553"/>
    </source>
</evidence>
<dbReference type="SUPFAM" id="SSF47384">
    <property type="entry name" value="Homodimeric domain of signal transducing histidine kinase"/>
    <property type="match status" value="1"/>
</dbReference>
<keyword evidence="3 7" id="KW-0597">Phosphoprotein</keyword>
<name>A0A1I5IKQ5_9HYPH</name>
<evidence type="ECO:0000256" key="6">
    <source>
        <dbReference type="ARBA" id="ARBA00023012"/>
    </source>
</evidence>
<dbReference type="InterPro" id="IPR036890">
    <property type="entry name" value="HATPase_C_sf"/>
</dbReference>
<organism evidence="10 11">
    <name type="scientific">Cohaesibacter marisflavi</name>
    <dbReference type="NCBI Taxonomy" id="655353"/>
    <lineage>
        <taxon>Bacteria</taxon>
        <taxon>Pseudomonadati</taxon>
        <taxon>Pseudomonadota</taxon>
        <taxon>Alphaproteobacteria</taxon>
        <taxon>Hyphomicrobiales</taxon>
        <taxon>Cohaesibacteraceae</taxon>
    </lineage>
</organism>
<sequence>MHLEGWDLGGLSSSEALSEVTSVDIFSEEQLPLEKTLRVLVLEDDETDFLITKKALLYLDSYRVDLDWVTSVSDAVIAARKTHYDVVLVDFWVGMETGVAAINAIGDINSNSVVILLTGMPGEDVQKIALKAGARHCINKNQLTPVLLEATIRSARHTHRLEQQLQQTIDNLKKANEAKDRFYATMGHDLRTPLNAILGYSEMILGNSLNLQVPEEYQKFATKIHTGGLHLLEVINNLMLQNGNALETVKQQLEDVYLDEVIARAVELVQFFASDKGIELAVQLHKERLCAHCHRSLMTQALVNLLSNAIKYTPADGRIDVSLAATSDGYCIAVRDNGPGMSPEEIELARKPYGRVLPSAELTQEGTGLGLPIVEKIMDGHGGAVLIESTPGEGTCVSLRLCRVRA</sequence>
<dbReference type="AlphaFoldDB" id="A0A1I5IKQ5"/>
<dbReference type="Proteomes" id="UP000199236">
    <property type="component" value="Unassembled WGS sequence"/>
</dbReference>
<dbReference type="Gene3D" id="3.40.50.2300">
    <property type="match status" value="1"/>
</dbReference>
<reference evidence="10 11" key="1">
    <citation type="submission" date="2016-10" db="EMBL/GenBank/DDBJ databases">
        <authorList>
            <person name="de Groot N.N."/>
        </authorList>
    </citation>
    <scope>NUCLEOTIDE SEQUENCE [LARGE SCALE GENOMIC DNA]</scope>
    <source>
        <strain evidence="10 11">CGMCC 1.9157</strain>
    </source>
</reference>
<keyword evidence="5 10" id="KW-0418">Kinase</keyword>
<evidence type="ECO:0000259" key="8">
    <source>
        <dbReference type="PROSITE" id="PS50109"/>
    </source>
</evidence>
<dbReference type="InterPro" id="IPR001789">
    <property type="entry name" value="Sig_transdc_resp-reg_receiver"/>
</dbReference>